<dbReference type="Proteomes" id="UP000262072">
    <property type="component" value="Unassembled WGS sequence"/>
</dbReference>
<gene>
    <name evidence="2" type="ORF">TART1_1814</name>
</gene>
<proteinExistence type="predicted"/>
<dbReference type="InterPro" id="IPR058588">
    <property type="entry name" value="E2-CBASS"/>
</dbReference>
<sequence length="140" mass="16665">MIYPISKRKLTVGQQLCAIRRFFPDARIRNENGNLSIFICLQPTPVSRFYPIEIKIHRSTYAEVWLVGNIHKIEDKEFPHHYDIDRENNRVRLCLYHPRKFELNRGTSIAATLIPWTCEWLFYYELWLGNGVWYGGGEHP</sequence>
<evidence type="ECO:0000259" key="1">
    <source>
        <dbReference type="Pfam" id="PF26395"/>
    </source>
</evidence>
<dbReference type="Pfam" id="PF26395">
    <property type="entry name" value="E2-CBASS"/>
    <property type="match status" value="1"/>
</dbReference>
<feature type="domain" description="Type II CBASS E2 protein" evidence="1">
    <location>
        <begin position="15"/>
        <end position="140"/>
    </location>
</feature>
<name>A0A383TF51_9LACT</name>
<dbReference type="EMBL" id="UNRR01000024">
    <property type="protein sequence ID" value="SYZ78990.1"/>
    <property type="molecule type" value="Genomic_DNA"/>
</dbReference>
<organism evidence="2 3">
    <name type="scientific">Trichococcus shcherbakoviae</name>
    <dbReference type="NCBI Taxonomy" id="2094020"/>
    <lineage>
        <taxon>Bacteria</taxon>
        <taxon>Bacillati</taxon>
        <taxon>Bacillota</taxon>
        <taxon>Bacilli</taxon>
        <taxon>Lactobacillales</taxon>
        <taxon>Carnobacteriaceae</taxon>
        <taxon>Trichococcus</taxon>
    </lineage>
</organism>
<dbReference type="AlphaFoldDB" id="A0A383TF51"/>
<protein>
    <recommendedName>
        <fullName evidence="1">Type II CBASS E2 protein domain-containing protein</fullName>
    </recommendedName>
</protein>
<evidence type="ECO:0000313" key="2">
    <source>
        <dbReference type="EMBL" id="SYZ78990.1"/>
    </source>
</evidence>
<evidence type="ECO:0000313" key="3">
    <source>
        <dbReference type="Proteomes" id="UP000262072"/>
    </source>
</evidence>
<accession>A0A383TF51</accession>
<reference evidence="3" key="1">
    <citation type="submission" date="2018-05" db="EMBL/GenBank/DDBJ databases">
        <authorList>
            <person name="Strepis N."/>
        </authorList>
    </citation>
    <scope>NUCLEOTIDE SEQUENCE [LARGE SCALE GENOMIC DNA]</scope>
</reference>